<protein>
    <submittedName>
        <fullName evidence="2">Methyltransferase family protein</fullName>
    </submittedName>
</protein>
<proteinExistence type="predicted"/>
<dbReference type="GO" id="GO:0032259">
    <property type="term" value="P:methylation"/>
    <property type="evidence" value="ECO:0007669"/>
    <property type="project" value="UniProtKB-KW"/>
</dbReference>
<evidence type="ECO:0000313" key="3">
    <source>
        <dbReference type="Proteomes" id="UP000293874"/>
    </source>
</evidence>
<comment type="caution">
    <text evidence="2">The sequence shown here is derived from an EMBL/GenBank/DDBJ whole genome shotgun (WGS) entry which is preliminary data.</text>
</comment>
<keyword evidence="2" id="KW-0808">Transferase</keyword>
<keyword evidence="2" id="KW-0489">Methyltransferase</keyword>
<gene>
    <name evidence="2" type="ORF">EV199_4691</name>
</gene>
<dbReference type="Proteomes" id="UP000293874">
    <property type="component" value="Unassembled WGS sequence"/>
</dbReference>
<evidence type="ECO:0000313" key="2">
    <source>
        <dbReference type="EMBL" id="RZS68867.1"/>
    </source>
</evidence>
<evidence type="ECO:0000259" key="1">
    <source>
        <dbReference type="Pfam" id="PF08241"/>
    </source>
</evidence>
<dbReference type="EMBL" id="SGXA01000003">
    <property type="protein sequence ID" value="RZS68867.1"/>
    <property type="molecule type" value="Genomic_DNA"/>
</dbReference>
<dbReference type="InterPro" id="IPR013216">
    <property type="entry name" value="Methyltransf_11"/>
</dbReference>
<dbReference type="InterPro" id="IPR029063">
    <property type="entry name" value="SAM-dependent_MTases_sf"/>
</dbReference>
<dbReference type="Pfam" id="PF08241">
    <property type="entry name" value="Methyltransf_11"/>
    <property type="match status" value="1"/>
</dbReference>
<organism evidence="2 3">
    <name type="scientific">Pseudobacter ginsenosidimutans</name>
    <dbReference type="NCBI Taxonomy" id="661488"/>
    <lineage>
        <taxon>Bacteria</taxon>
        <taxon>Pseudomonadati</taxon>
        <taxon>Bacteroidota</taxon>
        <taxon>Chitinophagia</taxon>
        <taxon>Chitinophagales</taxon>
        <taxon>Chitinophagaceae</taxon>
        <taxon>Pseudobacter</taxon>
    </lineage>
</organism>
<dbReference type="Gene3D" id="3.40.50.150">
    <property type="entry name" value="Vaccinia Virus protein VP39"/>
    <property type="match status" value="1"/>
</dbReference>
<keyword evidence="3" id="KW-1185">Reference proteome</keyword>
<dbReference type="CDD" id="cd02440">
    <property type="entry name" value="AdoMet_MTases"/>
    <property type="match status" value="1"/>
</dbReference>
<dbReference type="PANTHER" id="PTHR43591">
    <property type="entry name" value="METHYLTRANSFERASE"/>
    <property type="match status" value="1"/>
</dbReference>
<feature type="domain" description="Methyltransferase type 11" evidence="1">
    <location>
        <begin position="97"/>
        <end position="178"/>
    </location>
</feature>
<dbReference type="SUPFAM" id="SSF53335">
    <property type="entry name" value="S-adenosyl-L-methionine-dependent methyltransferases"/>
    <property type="match status" value="1"/>
</dbReference>
<name>A0A4Q7MLK6_9BACT</name>
<dbReference type="AlphaFoldDB" id="A0A4Q7MLK6"/>
<accession>A0A4Q7MLK6</accession>
<dbReference type="PANTHER" id="PTHR43591:SF110">
    <property type="entry name" value="RHODANESE DOMAIN-CONTAINING PROTEIN"/>
    <property type="match status" value="1"/>
</dbReference>
<dbReference type="RefSeq" id="WP_130543249.1">
    <property type="nucleotide sequence ID" value="NZ_CP042431.1"/>
</dbReference>
<dbReference type="GO" id="GO:0008757">
    <property type="term" value="F:S-adenosylmethionine-dependent methyltransferase activity"/>
    <property type="evidence" value="ECO:0007669"/>
    <property type="project" value="InterPro"/>
</dbReference>
<dbReference type="OrthoDB" id="3896938at2"/>
<sequence length="232" mass="27630">MNRKWTNRIRFIMDECMPPLIRDRRWFMYPFYYFAYRGRNIGTAMDFKKHYFRWSPEQLQQFYSNINSISTNRKTDISEGGLKHILQHCSKHINSVLDVGCGKGFLLQLIHQHNPQLNLHGADFVAQPAMPLPFTQTDARSLPFADQSFDLVVCTHTIEHIYNAHELVKELKRVARKKIIVITPKQRYFYYTLDEHINFFPQREILTSLMAMEKYECDLIDGDWVFTGYLHQ</sequence>
<reference evidence="2 3" key="1">
    <citation type="submission" date="2019-02" db="EMBL/GenBank/DDBJ databases">
        <title>Genomic Encyclopedia of Type Strains, Phase IV (KMG-IV): sequencing the most valuable type-strain genomes for metagenomic binning, comparative biology and taxonomic classification.</title>
        <authorList>
            <person name="Goeker M."/>
        </authorList>
    </citation>
    <scope>NUCLEOTIDE SEQUENCE [LARGE SCALE GENOMIC DNA]</scope>
    <source>
        <strain evidence="2 3">DSM 18116</strain>
    </source>
</reference>